<name>A0A645AE38_9ZZZZ</name>
<dbReference type="GO" id="GO:0003723">
    <property type="term" value="F:RNA binding"/>
    <property type="evidence" value="ECO:0007669"/>
    <property type="project" value="UniProtKB-KW"/>
</dbReference>
<dbReference type="PANTHER" id="PTHR22807:SF53">
    <property type="entry name" value="RIBOSOMAL RNA SMALL SUBUNIT METHYLTRANSFERASE B-RELATED"/>
    <property type="match status" value="1"/>
</dbReference>
<evidence type="ECO:0000256" key="1">
    <source>
        <dbReference type="ARBA" id="ARBA00022603"/>
    </source>
</evidence>
<evidence type="ECO:0000256" key="4">
    <source>
        <dbReference type="ARBA" id="ARBA00022884"/>
    </source>
</evidence>
<dbReference type="EMBL" id="VSSQ01012382">
    <property type="protein sequence ID" value="MPM49103.1"/>
    <property type="molecule type" value="Genomic_DNA"/>
</dbReference>
<organism evidence="6">
    <name type="scientific">bioreactor metagenome</name>
    <dbReference type="NCBI Taxonomy" id="1076179"/>
    <lineage>
        <taxon>unclassified sequences</taxon>
        <taxon>metagenomes</taxon>
        <taxon>ecological metagenomes</taxon>
    </lineage>
</organism>
<sequence>MRIINLIDVCGQLLNIIQKNNQTDKITEQFFRSKRKLLGSKERKFISQIVFATVRNLTLIKNIAEKNNFYELLKHPDIFKNEPRNSICIMIQIILAEKFPQDFDYIDVSFVNYKTISNNSTSDNSEIYLNFIESVKSDLTIITNSYEFSTILTNIFSENIINYYLTINNHIKSIKKHTNLYGEFDSNNDAGFNTETIPNAIQIIAERYSFHIDFINLLIKHSEKINVGNFINLAESLNVPAPICIRVNQTISTTDKVINYLNANNIEAQKGKISNSCIVINKRYQLIELDAYKKGAFVIQDEASQLVALCANPKPQDIILDACAGAGGKSLHLADLQQDKSTIIASDVEFLKIKEIPKRSALSGFKSIQIAKSDKNGNIFLLKDSKQVKNKFDIVLIDAPCSGTGTIRRDPTKKFNVTPKTINKISEIQYQILMNYSKYVKNNGHLLYSTCSIFPQENELIVKRFLNENPDFSPEPIKKHLLEHNVILENLNDDDFYITLYPFIHKTDGFFIAKLKRNN</sequence>
<dbReference type="Gene3D" id="3.40.50.150">
    <property type="entry name" value="Vaccinia Virus protein VP39"/>
    <property type="match status" value="1"/>
</dbReference>
<accession>A0A645AE38</accession>
<dbReference type="Pfam" id="PF01189">
    <property type="entry name" value="Methyltr_RsmB-F"/>
    <property type="match status" value="1"/>
</dbReference>
<dbReference type="InterPro" id="IPR001678">
    <property type="entry name" value="MeTrfase_RsmB-F_NOP2_dom"/>
</dbReference>
<dbReference type="InterPro" id="IPR029063">
    <property type="entry name" value="SAM-dependent_MTases_sf"/>
</dbReference>
<dbReference type="EC" id="2.1.1.176" evidence="6"/>
<keyword evidence="3" id="KW-0949">S-adenosyl-L-methionine</keyword>
<feature type="domain" description="SAM-dependent MTase RsmB/NOP-type" evidence="5">
    <location>
        <begin position="233"/>
        <end position="518"/>
    </location>
</feature>
<comment type="caution">
    <text evidence="6">The sequence shown here is derived from an EMBL/GenBank/DDBJ whole genome shotgun (WGS) entry which is preliminary data.</text>
</comment>
<dbReference type="PROSITE" id="PS51686">
    <property type="entry name" value="SAM_MT_RSMB_NOP"/>
    <property type="match status" value="1"/>
</dbReference>
<dbReference type="Pfam" id="PF22458">
    <property type="entry name" value="RsmF-B_ferredox"/>
    <property type="match status" value="1"/>
</dbReference>
<gene>
    <name evidence="6" type="primary">rsmB_14</name>
    <name evidence="6" type="ORF">SDC9_95831</name>
</gene>
<dbReference type="InterPro" id="IPR054728">
    <property type="entry name" value="RsmB-like_ferredoxin"/>
</dbReference>
<dbReference type="InterPro" id="IPR049560">
    <property type="entry name" value="MeTrfase_RsmB-F_NOP2_cat"/>
</dbReference>
<dbReference type="PANTHER" id="PTHR22807">
    <property type="entry name" value="NOP2 YEAST -RELATED NOL1/NOP2/FMU SUN DOMAIN-CONTAINING"/>
    <property type="match status" value="1"/>
</dbReference>
<keyword evidence="1 6" id="KW-0489">Methyltransferase</keyword>
<dbReference type="GO" id="GO:0001510">
    <property type="term" value="P:RNA methylation"/>
    <property type="evidence" value="ECO:0007669"/>
    <property type="project" value="InterPro"/>
</dbReference>
<proteinExistence type="predicted"/>
<protein>
    <submittedName>
        <fullName evidence="6">Ribosomal RNA small subunit methyltransferase B</fullName>
        <ecNumber evidence="6">2.1.1.176</ecNumber>
    </submittedName>
</protein>
<dbReference type="PRINTS" id="PR02008">
    <property type="entry name" value="RCMTFAMILY"/>
</dbReference>
<dbReference type="AlphaFoldDB" id="A0A645AE38"/>
<evidence type="ECO:0000256" key="2">
    <source>
        <dbReference type="ARBA" id="ARBA00022679"/>
    </source>
</evidence>
<keyword evidence="2 6" id="KW-0808">Transferase</keyword>
<dbReference type="GO" id="GO:0008173">
    <property type="term" value="F:RNA methyltransferase activity"/>
    <property type="evidence" value="ECO:0007669"/>
    <property type="project" value="InterPro"/>
</dbReference>
<reference evidence="6" key="1">
    <citation type="submission" date="2019-08" db="EMBL/GenBank/DDBJ databases">
        <authorList>
            <person name="Kucharzyk K."/>
            <person name="Murdoch R.W."/>
            <person name="Higgins S."/>
            <person name="Loffler F."/>
        </authorList>
    </citation>
    <scope>NUCLEOTIDE SEQUENCE</scope>
</reference>
<evidence type="ECO:0000259" key="5">
    <source>
        <dbReference type="PROSITE" id="PS51686"/>
    </source>
</evidence>
<keyword evidence="4" id="KW-0694">RNA-binding</keyword>
<dbReference type="SUPFAM" id="SSF53335">
    <property type="entry name" value="S-adenosyl-L-methionine-dependent methyltransferases"/>
    <property type="match status" value="1"/>
</dbReference>
<dbReference type="InterPro" id="IPR023267">
    <property type="entry name" value="RCMT"/>
</dbReference>
<evidence type="ECO:0000313" key="6">
    <source>
        <dbReference type="EMBL" id="MPM49103.1"/>
    </source>
</evidence>
<evidence type="ECO:0000256" key="3">
    <source>
        <dbReference type="ARBA" id="ARBA00022691"/>
    </source>
</evidence>